<comment type="subunit">
    <text evidence="1">Forms a complex composed of PxpA, PxpB and PxpC.</text>
</comment>
<dbReference type="NCBIfam" id="NF003814">
    <property type="entry name" value="PRK05406.1-3"/>
    <property type="match status" value="1"/>
</dbReference>
<evidence type="ECO:0000256" key="1">
    <source>
        <dbReference type="HAMAP-Rule" id="MF_00691"/>
    </source>
</evidence>
<name>A0ABU0FH70_9HYPH</name>
<evidence type="ECO:0000313" key="2">
    <source>
        <dbReference type="EMBL" id="MDQ0393876.1"/>
    </source>
</evidence>
<dbReference type="Pfam" id="PF03746">
    <property type="entry name" value="LamB_YcsF"/>
    <property type="match status" value="1"/>
</dbReference>
<dbReference type="HAMAP" id="MF_00691">
    <property type="entry name" value="PxpA"/>
    <property type="match status" value="1"/>
</dbReference>
<organism evidence="2 3">
    <name type="scientific">Labrys monachus</name>
    <dbReference type="NCBI Taxonomy" id="217067"/>
    <lineage>
        <taxon>Bacteria</taxon>
        <taxon>Pseudomonadati</taxon>
        <taxon>Pseudomonadota</taxon>
        <taxon>Alphaproteobacteria</taxon>
        <taxon>Hyphomicrobiales</taxon>
        <taxon>Xanthobacteraceae</taxon>
        <taxon>Labrys</taxon>
    </lineage>
</organism>
<dbReference type="PANTHER" id="PTHR30292:SF0">
    <property type="entry name" value="5-OXOPROLINASE SUBUNIT A"/>
    <property type="match status" value="1"/>
</dbReference>
<keyword evidence="1" id="KW-0067">ATP-binding</keyword>
<comment type="function">
    <text evidence="1">Catalyzes the cleavage of 5-oxoproline to form L-glutamate coupled to the hydrolysis of ATP to ADP and inorganic phosphate.</text>
</comment>
<comment type="catalytic activity">
    <reaction evidence="1">
        <text>5-oxo-L-proline + ATP + 2 H2O = L-glutamate + ADP + phosphate + H(+)</text>
        <dbReference type="Rhea" id="RHEA:10348"/>
        <dbReference type="ChEBI" id="CHEBI:15377"/>
        <dbReference type="ChEBI" id="CHEBI:15378"/>
        <dbReference type="ChEBI" id="CHEBI:29985"/>
        <dbReference type="ChEBI" id="CHEBI:30616"/>
        <dbReference type="ChEBI" id="CHEBI:43474"/>
        <dbReference type="ChEBI" id="CHEBI:58402"/>
        <dbReference type="ChEBI" id="CHEBI:456216"/>
        <dbReference type="EC" id="3.5.2.9"/>
    </reaction>
</comment>
<dbReference type="RefSeq" id="WP_307429894.1">
    <property type="nucleotide sequence ID" value="NZ_JAUSVK010000001.1"/>
</dbReference>
<dbReference type="Proteomes" id="UP001237448">
    <property type="component" value="Unassembled WGS sequence"/>
</dbReference>
<accession>A0ABU0FH70</accession>
<dbReference type="SUPFAM" id="SSF88713">
    <property type="entry name" value="Glycoside hydrolase/deacetylase"/>
    <property type="match status" value="1"/>
</dbReference>
<dbReference type="InterPro" id="IPR011330">
    <property type="entry name" value="Glyco_hydro/deAcase_b/a-brl"/>
</dbReference>
<dbReference type="NCBIfam" id="NF003816">
    <property type="entry name" value="PRK05406.1-5"/>
    <property type="match status" value="1"/>
</dbReference>
<sequence length="260" mass="27437">MTTIDINCDMGESFGAYTIGADAELLRIVSSANIACGFHAGDPNVMDATLRLAAENGVAAGAHPGFMDLYGFGRRQIRGESPADIERQIIYQIGALQALARAAGSRLAHVKSHGSLGNMAAEDPDLAMAYARAVKAADPDLILVVMPGAETEKAGERLGLRMAREIYADRAYAENGNLVSRKLPGAVIHDPEHAASRVIEMVKSQSIITVSGERRQARIDSVCVHGDTPGAPAVAALVRRRLEEAGIAIAPMAQVIETAV</sequence>
<evidence type="ECO:0000313" key="3">
    <source>
        <dbReference type="Proteomes" id="UP001237448"/>
    </source>
</evidence>
<keyword evidence="1" id="KW-0378">Hydrolase</keyword>
<comment type="caution">
    <text evidence="2">The sequence shown here is derived from an EMBL/GenBank/DDBJ whole genome shotgun (WGS) entry which is preliminary data.</text>
</comment>
<reference evidence="2 3" key="1">
    <citation type="submission" date="2023-07" db="EMBL/GenBank/DDBJ databases">
        <title>Genomic Encyclopedia of Type Strains, Phase IV (KMG-IV): sequencing the most valuable type-strain genomes for metagenomic binning, comparative biology and taxonomic classification.</title>
        <authorList>
            <person name="Goeker M."/>
        </authorList>
    </citation>
    <scope>NUCLEOTIDE SEQUENCE [LARGE SCALE GENOMIC DNA]</scope>
    <source>
        <strain evidence="2 3">DSM 5896</strain>
    </source>
</reference>
<comment type="similarity">
    <text evidence="1">Belongs to the LamB/PxpA family.</text>
</comment>
<dbReference type="Gene3D" id="3.20.20.370">
    <property type="entry name" value="Glycoside hydrolase/deacetylase"/>
    <property type="match status" value="1"/>
</dbReference>
<dbReference type="CDD" id="cd10787">
    <property type="entry name" value="LamB_YcsF_like"/>
    <property type="match status" value="1"/>
</dbReference>
<dbReference type="PANTHER" id="PTHR30292">
    <property type="entry name" value="UNCHARACTERIZED PROTEIN YBGL-RELATED"/>
    <property type="match status" value="1"/>
</dbReference>
<keyword evidence="3" id="KW-1185">Reference proteome</keyword>
<dbReference type="EC" id="3.5.2.9" evidence="1"/>
<dbReference type="EMBL" id="JAUSVK010000001">
    <property type="protein sequence ID" value="MDQ0393876.1"/>
    <property type="molecule type" value="Genomic_DNA"/>
</dbReference>
<proteinExistence type="inferred from homology"/>
<keyword evidence="1" id="KW-0547">Nucleotide-binding</keyword>
<dbReference type="InterPro" id="IPR005501">
    <property type="entry name" value="LamB/YcsF/PxpA-like"/>
</dbReference>
<protein>
    <recommendedName>
        <fullName evidence="1">5-oxoprolinase subunit A</fullName>
        <shortName evidence="1">5-OPase subunit A</shortName>
        <ecNumber evidence="1">3.5.2.9</ecNumber>
    </recommendedName>
    <alternativeName>
        <fullName evidence="1">5-oxoprolinase (ATP-hydrolyzing) subunit A</fullName>
    </alternativeName>
</protein>
<gene>
    <name evidence="1" type="primary">pxpA</name>
    <name evidence="2" type="ORF">J3R73_003668</name>
</gene>